<organism evidence="2 3">
    <name type="scientific">Panicum miliaceum</name>
    <name type="common">Proso millet</name>
    <name type="synonym">Broomcorn millet</name>
    <dbReference type="NCBI Taxonomy" id="4540"/>
    <lineage>
        <taxon>Eukaryota</taxon>
        <taxon>Viridiplantae</taxon>
        <taxon>Streptophyta</taxon>
        <taxon>Embryophyta</taxon>
        <taxon>Tracheophyta</taxon>
        <taxon>Spermatophyta</taxon>
        <taxon>Magnoliopsida</taxon>
        <taxon>Liliopsida</taxon>
        <taxon>Poales</taxon>
        <taxon>Poaceae</taxon>
        <taxon>PACMAD clade</taxon>
        <taxon>Panicoideae</taxon>
        <taxon>Panicodae</taxon>
        <taxon>Paniceae</taxon>
        <taxon>Panicinae</taxon>
        <taxon>Panicum</taxon>
        <taxon>Panicum sect. Panicum</taxon>
    </lineage>
</organism>
<feature type="region of interest" description="Disordered" evidence="1">
    <location>
        <begin position="1"/>
        <end position="26"/>
    </location>
</feature>
<name>A0A3L6PBP0_PANMI</name>
<dbReference type="EMBL" id="PQIB02000018">
    <property type="protein sequence ID" value="RLM54288.1"/>
    <property type="molecule type" value="Genomic_DNA"/>
</dbReference>
<evidence type="ECO:0000313" key="2">
    <source>
        <dbReference type="EMBL" id="RLM54288.1"/>
    </source>
</evidence>
<keyword evidence="3" id="KW-1185">Reference proteome</keyword>
<protein>
    <submittedName>
        <fullName evidence="2">Uncharacterized protein</fullName>
    </submittedName>
</protein>
<dbReference type="Proteomes" id="UP000275267">
    <property type="component" value="Unassembled WGS sequence"/>
</dbReference>
<feature type="compositionally biased region" description="Low complexity" evidence="1">
    <location>
        <begin position="63"/>
        <end position="82"/>
    </location>
</feature>
<sequence>MERANSKRRLRGLLRSDSANHPTDPGFSFRTSAAAMERLLTSLVFCEAPLDFAYGTPTGTGARFAADSSAGAGSSRPAEGAAETTRRVAVKPALQKQQPELAPAFDGLNCFETVVMPSRSSH</sequence>
<feature type="region of interest" description="Disordered" evidence="1">
    <location>
        <begin position="63"/>
        <end position="94"/>
    </location>
</feature>
<dbReference type="AlphaFoldDB" id="A0A3L6PBP0"/>
<gene>
    <name evidence="2" type="ORF">C2845_PM10G01670</name>
</gene>
<reference evidence="3" key="1">
    <citation type="journal article" date="2019" name="Nat. Commun.">
        <title>The genome of broomcorn millet.</title>
        <authorList>
            <person name="Zou C."/>
            <person name="Miki D."/>
            <person name="Li D."/>
            <person name="Tang Q."/>
            <person name="Xiao L."/>
            <person name="Rajput S."/>
            <person name="Deng P."/>
            <person name="Jia W."/>
            <person name="Huang R."/>
            <person name="Zhang M."/>
            <person name="Sun Y."/>
            <person name="Hu J."/>
            <person name="Fu X."/>
            <person name="Schnable P.S."/>
            <person name="Li F."/>
            <person name="Zhang H."/>
            <person name="Feng B."/>
            <person name="Zhu X."/>
            <person name="Liu R."/>
            <person name="Schnable J.C."/>
            <person name="Zhu J.-K."/>
            <person name="Zhang H."/>
        </authorList>
    </citation>
    <scope>NUCLEOTIDE SEQUENCE [LARGE SCALE GENOMIC DNA]</scope>
</reference>
<evidence type="ECO:0000313" key="3">
    <source>
        <dbReference type="Proteomes" id="UP000275267"/>
    </source>
</evidence>
<feature type="compositionally biased region" description="Basic residues" evidence="1">
    <location>
        <begin position="1"/>
        <end position="12"/>
    </location>
</feature>
<dbReference type="OrthoDB" id="601904at2759"/>
<evidence type="ECO:0000256" key="1">
    <source>
        <dbReference type="SAM" id="MobiDB-lite"/>
    </source>
</evidence>
<accession>A0A3L6PBP0</accession>
<proteinExistence type="predicted"/>
<comment type="caution">
    <text evidence="2">The sequence shown here is derived from an EMBL/GenBank/DDBJ whole genome shotgun (WGS) entry which is preliminary data.</text>
</comment>